<dbReference type="Proteomes" id="UP000187735">
    <property type="component" value="Chromosome"/>
</dbReference>
<dbReference type="EMBL" id="CP017641">
    <property type="protein sequence ID" value="APZ92179.1"/>
    <property type="molecule type" value="Genomic_DNA"/>
</dbReference>
<organism evidence="5 6">
    <name type="scientific">Fuerstiella marisgermanici</name>
    <dbReference type="NCBI Taxonomy" id="1891926"/>
    <lineage>
        <taxon>Bacteria</taxon>
        <taxon>Pseudomonadati</taxon>
        <taxon>Planctomycetota</taxon>
        <taxon>Planctomycetia</taxon>
        <taxon>Planctomycetales</taxon>
        <taxon>Planctomycetaceae</taxon>
        <taxon>Fuerstiella</taxon>
    </lineage>
</organism>
<dbReference type="Gene3D" id="1.25.40.20">
    <property type="entry name" value="Ankyrin repeat-containing domain"/>
    <property type="match status" value="5"/>
</dbReference>
<evidence type="ECO:0000313" key="6">
    <source>
        <dbReference type="Proteomes" id="UP000187735"/>
    </source>
</evidence>
<dbReference type="InterPro" id="IPR036770">
    <property type="entry name" value="Ankyrin_rpt-contain_sf"/>
</dbReference>
<dbReference type="PANTHER" id="PTHR24201">
    <property type="entry name" value="ANK_REP_REGION DOMAIN-CONTAINING PROTEIN"/>
    <property type="match status" value="1"/>
</dbReference>
<dbReference type="InterPro" id="IPR050776">
    <property type="entry name" value="Ank_Repeat/CDKN_Inhibitor"/>
</dbReference>
<dbReference type="KEGG" id="fmr:Fuma_01788"/>
<keyword evidence="1" id="KW-0677">Repeat</keyword>
<dbReference type="GO" id="GO:0016740">
    <property type="term" value="F:transferase activity"/>
    <property type="evidence" value="ECO:0007669"/>
    <property type="project" value="UniProtKB-KW"/>
</dbReference>
<keyword evidence="4" id="KW-0732">Signal</keyword>
<feature type="repeat" description="ANK" evidence="3">
    <location>
        <begin position="54"/>
        <end position="86"/>
    </location>
</feature>
<dbReference type="PRINTS" id="PR01415">
    <property type="entry name" value="ANKYRIN"/>
</dbReference>
<keyword evidence="5" id="KW-0808">Transferase</keyword>
<dbReference type="RefSeq" id="WP_077023838.1">
    <property type="nucleotide sequence ID" value="NZ_CP017641.1"/>
</dbReference>
<evidence type="ECO:0000256" key="4">
    <source>
        <dbReference type="SAM" id="SignalP"/>
    </source>
</evidence>
<keyword evidence="6" id="KW-1185">Reference proteome</keyword>
<gene>
    <name evidence="5" type="primary">ankX</name>
    <name evidence="5" type="ORF">Fuma_01788</name>
</gene>
<feature type="repeat" description="ANK" evidence="3">
    <location>
        <begin position="120"/>
        <end position="152"/>
    </location>
</feature>
<evidence type="ECO:0000313" key="5">
    <source>
        <dbReference type="EMBL" id="APZ92179.1"/>
    </source>
</evidence>
<keyword evidence="2 3" id="KW-0040">ANK repeat</keyword>
<dbReference type="PROSITE" id="PS50297">
    <property type="entry name" value="ANK_REP_REGION"/>
    <property type="match status" value="7"/>
</dbReference>
<dbReference type="STRING" id="1891926.Fuma_01788"/>
<feature type="repeat" description="ANK" evidence="3">
    <location>
        <begin position="326"/>
        <end position="358"/>
    </location>
</feature>
<dbReference type="SUPFAM" id="SSF48403">
    <property type="entry name" value="Ankyrin repeat"/>
    <property type="match status" value="2"/>
</dbReference>
<dbReference type="OrthoDB" id="211931at2"/>
<dbReference type="AlphaFoldDB" id="A0A1P8WDR4"/>
<feature type="repeat" description="ANK" evidence="3">
    <location>
        <begin position="405"/>
        <end position="437"/>
    </location>
</feature>
<dbReference type="Pfam" id="PF12796">
    <property type="entry name" value="Ank_2"/>
    <property type="match status" value="4"/>
</dbReference>
<evidence type="ECO:0000256" key="1">
    <source>
        <dbReference type="ARBA" id="ARBA00022737"/>
    </source>
</evidence>
<protein>
    <submittedName>
        <fullName evidence="5">Phosphocholine transferase AnkX</fullName>
        <ecNumber evidence="5">2.7.1.-</ecNumber>
    </submittedName>
</protein>
<reference evidence="5 6" key="1">
    <citation type="journal article" date="2016" name="Front. Microbiol.">
        <title>Fuerstia marisgermanicae gen. nov., sp. nov., an Unusual Member of the Phylum Planctomycetes from the German Wadden Sea.</title>
        <authorList>
            <person name="Kohn T."/>
            <person name="Heuer A."/>
            <person name="Jogler M."/>
            <person name="Vollmers J."/>
            <person name="Boedeker C."/>
            <person name="Bunk B."/>
            <person name="Rast P."/>
            <person name="Borchert D."/>
            <person name="Glockner I."/>
            <person name="Freese H.M."/>
            <person name="Klenk H.P."/>
            <person name="Overmann J."/>
            <person name="Kaster A.K."/>
            <person name="Rohde M."/>
            <person name="Wiegand S."/>
            <person name="Jogler C."/>
        </authorList>
    </citation>
    <scope>NUCLEOTIDE SEQUENCE [LARGE SCALE GENOMIC DNA]</scope>
    <source>
        <strain evidence="5 6">NH11</strain>
    </source>
</reference>
<evidence type="ECO:0000256" key="2">
    <source>
        <dbReference type="ARBA" id="ARBA00023043"/>
    </source>
</evidence>
<dbReference type="SMART" id="SM00248">
    <property type="entry name" value="ANK"/>
    <property type="match status" value="11"/>
</dbReference>
<feature type="repeat" description="ANK" evidence="3">
    <location>
        <begin position="87"/>
        <end position="119"/>
    </location>
</feature>
<evidence type="ECO:0000256" key="3">
    <source>
        <dbReference type="PROSITE-ProRule" id="PRU00023"/>
    </source>
</evidence>
<feature type="repeat" description="ANK" evidence="3">
    <location>
        <begin position="153"/>
        <end position="185"/>
    </location>
</feature>
<feature type="repeat" description="ANK" evidence="3">
    <location>
        <begin position="186"/>
        <end position="218"/>
    </location>
</feature>
<sequence length="481" mass="50866" precursor="true">MHHWLLILLACLTTTASVAAGDQSTVADAAEQQDVKLVRKHIADGADVNAGQPDGMTALHWAVYHDDLPLTTLLIESNADVAATNRYDVAPLSIACTNGNTKIVSLLLEHSADANVARPGNETALMTAARTGRPKPVRLLLKHGAKVEATDWRGQTALMWAAAEGHEEVVKLLLKAGADPERRLKSGFTPLFFAVRQGQTAAVFALLEAGCDVNAVMQPKIGGAKAPRKGMSPLILAVENGHFELASKLLDAGADPNDLRSGFSALHTLTWVRKPNRGDSADGDPSPIGSGSVTSLQLVEKLAAAGADVNLRLKGGRSGRGRLNQKGMTPFLMAADTADLALMKLLQKLGADPHIPNADNCTSLMAAAGIGSLAPGEEAGTEDEALAAVEYLLQQGSDINATDDNGETTMHGAAYKSLPRMVKYLAEHGADIDIWNRKNKYGWTPLQIAEGHRPGNFKPAPATLEAIKRVIDAARKTPTGK</sequence>
<feature type="signal peptide" evidence="4">
    <location>
        <begin position="1"/>
        <end position="20"/>
    </location>
</feature>
<dbReference type="PANTHER" id="PTHR24201:SF16">
    <property type="entry name" value="ANKYRIN-1-LIKE-RELATED"/>
    <property type="match status" value="1"/>
</dbReference>
<feature type="chain" id="PRO_5012410888" evidence="4">
    <location>
        <begin position="21"/>
        <end position="481"/>
    </location>
</feature>
<proteinExistence type="predicted"/>
<dbReference type="PROSITE" id="PS50088">
    <property type="entry name" value="ANK_REPEAT"/>
    <property type="match status" value="8"/>
</dbReference>
<name>A0A1P8WDR4_9PLAN</name>
<accession>A0A1P8WDR4</accession>
<dbReference type="InterPro" id="IPR002110">
    <property type="entry name" value="Ankyrin_rpt"/>
</dbReference>
<dbReference type="EC" id="2.7.1.-" evidence="5"/>
<feature type="repeat" description="ANK" evidence="3">
    <location>
        <begin position="229"/>
        <end position="261"/>
    </location>
</feature>